<feature type="region of interest" description="Disordered" evidence="2">
    <location>
        <begin position="246"/>
        <end position="276"/>
    </location>
</feature>
<organism evidence="4 5">
    <name type="scientific">Sphagnum jensenii</name>
    <dbReference type="NCBI Taxonomy" id="128206"/>
    <lineage>
        <taxon>Eukaryota</taxon>
        <taxon>Viridiplantae</taxon>
        <taxon>Streptophyta</taxon>
        <taxon>Embryophyta</taxon>
        <taxon>Bryophyta</taxon>
        <taxon>Sphagnophytina</taxon>
        <taxon>Sphagnopsida</taxon>
        <taxon>Sphagnales</taxon>
        <taxon>Sphagnaceae</taxon>
        <taxon>Sphagnum</taxon>
    </lineage>
</organism>
<gene>
    <name evidence="4" type="ORF">CSSPJE1EN1_LOCUS10999</name>
</gene>
<feature type="signal peptide" evidence="3">
    <location>
        <begin position="1"/>
        <end position="34"/>
    </location>
</feature>
<reference evidence="4" key="1">
    <citation type="submission" date="2024-02" db="EMBL/GenBank/DDBJ databases">
        <authorList>
            <consortium name="ELIXIR-Norway"/>
            <consortium name="Elixir Norway"/>
        </authorList>
    </citation>
    <scope>NUCLEOTIDE SEQUENCE</scope>
</reference>
<evidence type="ECO:0000256" key="2">
    <source>
        <dbReference type="SAM" id="MobiDB-lite"/>
    </source>
</evidence>
<evidence type="ECO:0000313" key="4">
    <source>
        <dbReference type="EMBL" id="CAK9265521.1"/>
    </source>
</evidence>
<accession>A0ABP0WF90</accession>
<feature type="chain" id="PRO_5045162544" evidence="3">
    <location>
        <begin position="35"/>
        <end position="811"/>
    </location>
</feature>
<dbReference type="Proteomes" id="UP001497444">
    <property type="component" value="Chromosome 17"/>
</dbReference>
<evidence type="ECO:0000256" key="3">
    <source>
        <dbReference type="SAM" id="SignalP"/>
    </source>
</evidence>
<keyword evidence="1" id="KW-0175">Coiled coil</keyword>
<protein>
    <submittedName>
        <fullName evidence="4">Uncharacterized protein</fullName>
    </submittedName>
</protein>
<evidence type="ECO:0000256" key="1">
    <source>
        <dbReference type="SAM" id="Coils"/>
    </source>
</evidence>
<evidence type="ECO:0000313" key="5">
    <source>
        <dbReference type="Proteomes" id="UP001497444"/>
    </source>
</evidence>
<feature type="compositionally biased region" description="Basic and acidic residues" evidence="2">
    <location>
        <begin position="252"/>
        <end position="261"/>
    </location>
</feature>
<proteinExistence type="predicted"/>
<dbReference type="EMBL" id="OZ020112">
    <property type="protein sequence ID" value="CAK9265521.1"/>
    <property type="molecule type" value="Genomic_DNA"/>
</dbReference>
<name>A0ABP0WF90_9BRYO</name>
<feature type="coiled-coil region" evidence="1">
    <location>
        <begin position="773"/>
        <end position="800"/>
    </location>
</feature>
<keyword evidence="5" id="KW-1185">Reference proteome</keyword>
<keyword evidence="3" id="KW-0732">Signal</keyword>
<sequence>MLSNSAMARNSTVGLRAMVFVFLAMACIFATVIAEQISEGKDESVNSISEIHSLPGKPYLRLVQDSQPVVVNALEEKEDGKENMVEAPRRLKLKWSFNPFNPWQSFKVSRLADEVDHKEFGLRKRAAGCRMWSLFSRLFGRGHHHRREQGLENEEHHNHPHQPFVEREGRIMFSRPFGHGFHRREENWEANHQHPHDDEQQQHHIGCGFHRNLFFRLFGHRHHWREHEQENVEHKDFHHSMWRKSPHGGFDGGRHLEDSENHHHHHRPSFPWTGPHHELRREHLEQERRHFGRKEEGIMARAKAYFADVSDRIRGWVAPAFERKPPTIQSAAEPLGVNRIQVFPRTEAPPCQLREKLASVIVPALKEVGKSSSMVDKENTSAGFLDNLTKLLGIEMQLEIEKQLCGDVGALSAHRQKFCEIFHSRPEIGVLMAFSKLHIDPLEAAMDPEGVANRVESFRNIQKVQPLNLSESDSQLLKQVNEALGLGQMVYEGVERAIQALQNNGIGENGLKDKFDTFFTKAGDREKSLCKVCLQQKIRHIKELSGIVAEGICEGLTDSSLVAACEFVDKNDYVAETMFAYKYKIWKLAAHMCESQMSCDFFKTKSGNNFEKAVHGGALKAGYLMEDSPKAPFINFDPNTFRPPRILEIKQQILNTEAPHHFGRRNPRNCVLHRAEMLRGNKLNFLSAEVEKAQEAMVQHGESGPVLVGESHMHPFIIRIQSMPFEFHPMESALDLPVSLNHEAWEVIEAVKPKDTGIGEVVGSEESIPVTSHHEHLSGAEKLEEEAAEMEDAAPIMDENVPVKEINHAEM</sequence>